<dbReference type="InterPro" id="IPR055091">
    <property type="entry name" value="WelO5-like"/>
</dbReference>
<dbReference type="Pfam" id="PF22814">
    <property type="entry name" value="WelO5"/>
    <property type="match status" value="1"/>
</dbReference>
<dbReference type="EMBL" id="KX451322">
    <property type="protein sequence ID" value="APB62241.1"/>
    <property type="molecule type" value="Genomic_DNA"/>
</dbReference>
<gene>
    <name evidence="1" type="primary">ambO5</name>
    <name evidence="2" type="synonym">famB1</name>
</gene>
<organism evidence="1">
    <name type="scientific">Fischerella ambigua (strain UTEX 1903)</name>
    <dbReference type="NCBI Taxonomy" id="230521"/>
    <lineage>
        <taxon>Bacteria</taxon>
        <taxon>Bacillati</taxon>
        <taxon>Cyanobacteriota</taxon>
        <taxon>Cyanophyceae</taxon>
        <taxon>Nostocales</taxon>
        <taxon>Hapalosiphonaceae</taxon>
        <taxon>Fischerella</taxon>
    </lineage>
</organism>
<dbReference type="EMBL" id="KJ742065">
    <property type="protein sequence ID" value="AIJ28572.1"/>
    <property type="molecule type" value="Genomic_DNA"/>
</dbReference>
<reference evidence="1" key="1">
    <citation type="journal article" date="2014" name="BMC Microbiol.">
        <title>Comparative analysis of hapalindole, ambiguine and welwitindolinone gene clusters and reconstitution of indole-isonitrile biosynthesis from cyanobacteria.</title>
        <authorList>
            <person name="Micallef M.L."/>
            <person name="Sharma D."/>
            <person name="Bunn B.M."/>
            <person name="Gerwick L."/>
            <person name="Viswanathan R."/>
            <person name="Moffitt M.C."/>
        </authorList>
    </citation>
    <scope>NUCLEOTIDE SEQUENCE</scope>
    <source>
        <strain evidence="1">UTEX 1903</strain>
    </source>
</reference>
<name>A0A076NA91_FISAU</name>
<protein>
    <submittedName>
        <fullName evidence="1 2">2OG-Fe(II) oxygenase</fullName>
    </submittedName>
</protein>
<dbReference type="Gene3D" id="2.60.120.620">
    <property type="entry name" value="q2cbj1_9rhob like domain"/>
    <property type="match status" value="1"/>
</dbReference>
<evidence type="ECO:0000313" key="2">
    <source>
        <dbReference type="EMBL" id="APB62241.1"/>
    </source>
</evidence>
<accession>A0A076NA91</accession>
<sequence length="316" mass="35658">MKNNTRNFNIGNVIHGKRLIITEEKLMSNNAVSTKSALNFLDINVTEVNNYPTAIQDIIIDRRFDGMIIRGVLPLDSIERVIRRLEDEDEGGMKLIFNKNEEFGTKVAQIYGHVIVGQSPDLKDYFASSAIFRQACRALFQGNPDFEERVESVFHSLCGLPVEIPTGPEGQSYTPATLRLLTEGREITVHVGNDFLLMPASEHLKTLLDFSDQLSYFIPLSVPQAGGELVVYNLEWNPEQAEQSGDLHKYMNDADSRFQSQQSQSVAFAPGPGDMILFNGGRYYHRVNQVIGNSPRRTIGGFLAFSKERNKIYYWS</sequence>
<reference evidence="2" key="3">
    <citation type="submission" date="2016-06" db="EMBL/GenBank/DDBJ databases">
        <authorList>
            <person name="Kjaerup R.B."/>
            <person name="Dalgaard T.S."/>
            <person name="Juul-Madsen H.R."/>
        </authorList>
    </citation>
    <scope>NUCLEOTIDE SEQUENCE</scope>
    <source>
        <strain evidence="2">UTEX 1903</strain>
    </source>
</reference>
<proteinExistence type="predicted"/>
<evidence type="ECO:0000313" key="1">
    <source>
        <dbReference type="EMBL" id="AIJ28572.1"/>
    </source>
</evidence>
<dbReference type="SMR" id="A0A076NA91"/>
<dbReference type="AlphaFoldDB" id="A0A076NA91"/>
<reference evidence="2" key="2">
    <citation type="journal article" date="2015" name="J. Am. Chem. Soc.">
        <title>Hapalindole/ambiguine biogenesis is mediated by a cope rearrangement, C-C bond-forming cascade.</title>
        <authorList>
            <person name="Li S."/>
            <person name="Lowell A.N."/>
            <person name="Yu F."/>
            <person name="Raveh A."/>
            <person name="Newmister S.A."/>
            <person name="Bair N."/>
            <person name="Schaub J.M."/>
            <person name="Williams R.M."/>
            <person name="Sherman D.H."/>
        </authorList>
    </citation>
    <scope>NUCLEOTIDE SEQUENCE</scope>
    <source>
        <strain evidence="2">UTEX 1903</strain>
    </source>
</reference>
<dbReference type="BRENDA" id="1.14.20.14">
    <property type="organism ID" value="15535"/>
</dbReference>